<keyword evidence="2" id="KW-1185">Reference proteome</keyword>
<dbReference type="RefSeq" id="WP_285866901.1">
    <property type="nucleotide sequence ID" value="NZ_JARFYM010000002.1"/>
</dbReference>
<proteinExistence type="predicted"/>
<evidence type="ECO:0000313" key="1">
    <source>
        <dbReference type="EMBL" id="MDL2398081.1"/>
    </source>
</evidence>
<evidence type="ECO:0008006" key="3">
    <source>
        <dbReference type="Google" id="ProtNLM"/>
    </source>
</evidence>
<protein>
    <recommendedName>
        <fullName evidence="3">Lactococcin 972 family bacteriocin</fullName>
    </recommendedName>
</protein>
<comment type="caution">
    <text evidence="1">The sequence shown here is derived from an EMBL/GenBank/DDBJ whole genome shotgun (WGS) entry which is preliminary data.</text>
</comment>
<accession>A0ABT7JP98</accession>
<gene>
    <name evidence="1" type="ORF">PY649_04170</name>
</gene>
<evidence type="ECO:0000313" key="2">
    <source>
        <dbReference type="Proteomes" id="UP001172645"/>
    </source>
</evidence>
<sequence>MAVPTHAWSVAITTSNSFGYYNADYHSGSTYRVRGNVRHHHLHHMSRTVETNTITAGLS</sequence>
<reference evidence="1" key="1">
    <citation type="submission" date="2023-06" db="EMBL/GenBank/DDBJ databases">
        <title>Phylogenetic Diversity of Rhizobium strains.</title>
        <authorList>
            <person name="Moura F.T."/>
            <person name="Helene L.C.F."/>
            <person name="Hungria M."/>
        </authorList>
    </citation>
    <scope>NUCLEOTIDE SEQUENCE</scope>
    <source>
        <strain evidence="1">CCGE526</strain>
    </source>
</reference>
<organism evidence="1 2">
    <name type="scientific">Rhizobium mayense</name>
    <dbReference type="NCBI Taxonomy" id="1312184"/>
    <lineage>
        <taxon>Bacteria</taxon>
        <taxon>Pseudomonadati</taxon>
        <taxon>Pseudomonadota</taxon>
        <taxon>Alphaproteobacteria</taxon>
        <taxon>Hyphomicrobiales</taxon>
        <taxon>Rhizobiaceae</taxon>
        <taxon>Rhizobium/Agrobacterium group</taxon>
        <taxon>Rhizobium</taxon>
    </lineage>
</organism>
<dbReference type="Proteomes" id="UP001172645">
    <property type="component" value="Unassembled WGS sequence"/>
</dbReference>
<name>A0ABT7JP98_9HYPH</name>
<dbReference type="EMBL" id="JARFYM010000002">
    <property type="protein sequence ID" value="MDL2398081.1"/>
    <property type="molecule type" value="Genomic_DNA"/>
</dbReference>